<reference evidence="3" key="2">
    <citation type="submission" date="2020-04" db="EMBL/GenBank/DDBJ databases">
        <authorList>
            <consortium name="NCBI Genome Project"/>
        </authorList>
    </citation>
    <scope>NUCLEOTIDE SEQUENCE</scope>
    <source>
        <strain evidence="3">CBS 304.34</strain>
    </source>
</reference>
<dbReference type="AlphaFoldDB" id="A0A6A6YQA7"/>
<sequence length="357" mass="40695">MGLFSTHGLIANEPTDVDVSYRSQEDAVVGRLLHYFAMISAQRYPRDCVWALKTYRPTVFAHEIATMSELSDPHRKSRLLFRSGGLLQAKPAEQDVINPGGPDCAFNGKMSPYYELIDLNRGFYLFSTSGHLQYVEALEGKARAVEERIKMSDTATELRKICEQMGSDISHVVGSKGLDALDSSAAATTVEVEVLERALAELSIAKIERKKDLDTEELKLGKIVEADADLRAEIKSLEVANARREEEWREQVDRRDGAKERITLLYHYQIRDNVKLMGEHVHLIKQRRVARRRLRQHRQTVFKLHNETRDQSHAVEDLQEQLRMQGAVSQKQEQAIETKDTTIGELRRELGSKNVEI</sequence>
<organism evidence="1">
    <name type="scientific">Mytilinidion resinicola</name>
    <dbReference type="NCBI Taxonomy" id="574789"/>
    <lineage>
        <taxon>Eukaryota</taxon>
        <taxon>Fungi</taxon>
        <taxon>Dikarya</taxon>
        <taxon>Ascomycota</taxon>
        <taxon>Pezizomycotina</taxon>
        <taxon>Dothideomycetes</taxon>
        <taxon>Pleosporomycetidae</taxon>
        <taxon>Mytilinidiales</taxon>
        <taxon>Mytilinidiaceae</taxon>
        <taxon>Mytilinidion</taxon>
    </lineage>
</organism>
<accession>A0A6A6YQA7</accession>
<dbReference type="GeneID" id="54466327"/>
<reference evidence="1 3" key="1">
    <citation type="journal article" date="2020" name="Stud. Mycol.">
        <title>101 Dothideomycetes genomes: a test case for predicting lifestyles and emergence of pathogens.</title>
        <authorList>
            <person name="Haridas S."/>
            <person name="Albert R."/>
            <person name="Binder M."/>
            <person name="Bloem J."/>
            <person name="Labutti K."/>
            <person name="Salamov A."/>
            <person name="Andreopoulos B."/>
            <person name="Baker S."/>
            <person name="Barry K."/>
            <person name="Bills G."/>
            <person name="Bluhm B."/>
            <person name="Cannon C."/>
            <person name="Castanera R."/>
            <person name="Culley D."/>
            <person name="Daum C."/>
            <person name="Ezra D."/>
            <person name="Gonzalez J."/>
            <person name="Henrissat B."/>
            <person name="Kuo A."/>
            <person name="Liang C."/>
            <person name="Lipzen A."/>
            <person name="Lutzoni F."/>
            <person name="Magnuson J."/>
            <person name="Mondo S."/>
            <person name="Nolan M."/>
            <person name="Ohm R."/>
            <person name="Pangilinan J."/>
            <person name="Park H.-J."/>
            <person name="Ramirez L."/>
            <person name="Alfaro M."/>
            <person name="Sun H."/>
            <person name="Tritt A."/>
            <person name="Yoshinaga Y."/>
            <person name="Zwiers L.-H."/>
            <person name="Turgeon B."/>
            <person name="Goodwin S."/>
            <person name="Spatafora J."/>
            <person name="Crous P."/>
            <person name="Grigoriev I."/>
        </authorList>
    </citation>
    <scope>NUCLEOTIDE SEQUENCE</scope>
    <source>
        <strain evidence="1 3">CBS 304.34</strain>
    </source>
</reference>
<dbReference type="Proteomes" id="UP000504636">
    <property type="component" value="Unplaced"/>
</dbReference>
<name>A0A6A6YQA7_9PEZI</name>
<evidence type="ECO:0000313" key="1">
    <source>
        <dbReference type="EMBL" id="KAF2810970.1"/>
    </source>
</evidence>
<dbReference type="EMBL" id="MU003699">
    <property type="protein sequence ID" value="KAF2810970.1"/>
    <property type="molecule type" value="Genomic_DNA"/>
</dbReference>
<proteinExistence type="predicted"/>
<keyword evidence="2" id="KW-1185">Reference proteome</keyword>
<protein>
    <submittedName>
        <fullName evidence="1 3">Uncharacterized protein</fullName>
    </submittedName>
</protein>
<evidence type="ECO:0000313" key="2">
    <source>
        <dbReference type="Proteomes" id="UP000504636"/>
    </source>
</evidence>
<gene>
    <name evidence="1 3" type="ORF">BDZ99DRAFT_519638</name>
</gene>
<reference evidence="3" key="3">
    <citation type="submission" date="2025-04" db="UniProtKB">
        <authorList>
            <consortium name="RefSeq"/>
        </authorList>
    </citation>
    <scope>IDENTIFICATION</scope>
    <source>
        <strain evidence="3">CBS 304.34</strain>
    </source>
</reference>
<dbReference type="RefSeq" id="XP_033577934.1">
    <property type="nucleotide sequence ID" value="XM_033725434.1"/>
</dbReference>
<evidence type="ECO:0000313" key="3">
    <source>
        <dbReference type="RefSeq" id="XP_033577934.1"/>
    </source>
</evidence>